<protein>
    <submittedName>
        <fullName evidence="1">Uncharacterized protein</fullName>
    </submittedName>
</protein>
<geneLocation type="plasmid" evidence="1 2">
    <name>pCY360</name>
</geneLocation>
<keyword evidence="2" id="KW-1185">Reference proteome</keyword>
<dbReference type="EMBL" id="CP001812">
    <property type="protein sequence ID" value="ADL36128.1"/>
    <property type="molecule type" value="Genomic_DNA"/>
</dbReference>
<accession>E0S3Z6</accession>
<proteinExistence type="predicted"/>
<sequence>MKTGPHFRVPYRSNPFGAWMFIKVMFRLYAGSKADIMNIKAILLEIFCKALYRYRCFIICVSNDSLQ</sequence>
<dbReference type="AlphaFoldDB" id="E0S3Z6"/>
<gene>
    <name evidence="1" type="ordered locus">bpr_II190</name>
</gene>
<keyword evidence="1" id="KW-0614">Plasmid</keyword>
<dbReference type="KEGG" id="bpb:bpr_II190"/>
<dbReference type="HOGENOM" id="CLU_2804306_0_0_9"/>
<evidence type="ECO:0000313" key="1">
    <source>
        <dbReference type="EMBL" id="ADL36128.1"/>
    </source>
</evidence>
<name>E0S3Z6_BUTPB</name>
<organism evidence="1 2">
    <name type="scientific">Butyrivibrio proteoclasticus (strain ATCC 51982 / DSM 14932 / B316)</name>
    <name type="common">Clostridium proteoclasticum</name>
    <dbReference type="NCBI Taxonomy" id="515622"/>
    <lineage>
        <taxon>Bacteria</taxon>
        <taxon>Bacillati</taxon>
        <taxon>Bacillota</taxon>
        <taxon>Clostridia</taxon>
        <taxon>Lachnospirales</taxon>
        <taxon>Lachnospiraceae</taxon>
        <taxon>Butyrivibrio</taxon>
    </lineage>
</organism>
<reference evidence="1 2" key="1">
    <citation type="journal article" date="2010" name="PLoS ONE">
        <title>The glycobiome of the rumen bacterium Butyrivibrio proteoclasticus B316(T) highlights adaptation to a polysaccharide-rich environment.</title>
        <authorList>
            <person name="Kelly W.J."/>
            <person name="Leahy S.C."/>
            <person name="Altermann E."/>
            <person name="Yeoman C.J."/>
            <person name="Dunne J.C."/>
            <person name="Kong Z."/>
            <person name="Pacheco D.M."/>
            <person name="Li D."/>
            <person name="Noel S.J."/>
            <person name="Moon C.D."/>
            <person name="Cookson A.L."/>
            <person name="Attwood G.T."/>
        </authorList>
    </citation>
    <scope>NUCLEOTIDE SEQUENCE [LARGE SCALE GENOMIC DNA]</scope>
    <source>
        <strain evidence="2">ATCC 51982 / DSM 14932 / B316</strain>
        <plasmid evidence="2">Plasmid pCY360</plasmid>
    </source>
</reference>
<evidence type="ECO:0000313" key="2">
    <source>
        <dbReference type="Proteomes" id="UP000001299"/>
    </source>
</evidence>
<dbReference type="Proteomes" id="UP000001299">
    <property type="component" value="Plasmid pCY360"/>
</dbReference>